<dbReference type="EMBL" id="VCMV01000033">
    <property type="protein sequence ID" value="KAB0265560.1"/>
    <property type="molecule type" value="Genomic_DNA"/>
</dbReference>
<evidence type="ECO:0000313" key="1">
    <source>
        <dbReference type="EMBL" id="KAB0265560.1"/>
    </source>
</evidence>
<proteinExistence type="predicted"/>
<reference evidence="1 2" key="1">
    <citation type="journal article" date="2019" name="Microorganisms">
        <title>Genome Insights into the Novel Species Microvirga brassicacearum, a Rapeseed Endophyte with Biotechnological Potential.</title>
        <authorList>
            <person name="Jimenez-Gomez A."/>
            <person name="Saati-Santamaria Z."/>
            <person name="Igual J.M."/>
            <person name="Rivas R."/>
            <person name="Mateos P.F."/>
            <person name="Garcia-Fraile P."/>
        </authorList>
    </citation>
    <scope>NUCLEOTIDE SEQUENCE [LARGE SCALE GENOMIC DNA]</scope>
    <source>
        <strain evidence="1 2">CDVBN77</strain>
    </source>
</reference>
<evidence type="ECO:0008006" key="3">
    <source>
        <dbReference type="Google" id="ProtNLM"/>
    </source>
</evidence>
<keyword evidence="2" id="KW-1185">Reference proteome</keyword>
<dbReference type="RefSeq" id="WP_150947046.1">
    <property type="nucleotide sequence ID" value="NZ_VCMV01000033.1"/>
</dbReference>
<sequence length="147" mass="14286">MGQFMAVIFSDPAQASEGARALSAMHADGGIAPSGMAVVVKEPSGRWVVKEKTAGGALATVVAALIGGFAGAAGGPVGAAIGAAGGALVGGGADLIHVKAATAFVDQVSRQLTAGQAVLVTEITEDGTLAFTERMQAMDGIVVHDGG</sequence>
<gene>
    <name evidence="1" type="ORF">FEZ63_17995</name>
</gene>
<name>A0A5N3P755_9HYPH</name>
<organism evidence="1 2">
    <name type="scientific">Microvirga brassicacearum</name>
    <dbReference type="NCBI Taxonomy" id="2580413"/>
    <lineage>
        <taxon>Bacteria</taxon>
        <taxon>Pseudomonadati</taxon>
        <taxon>Pseudomonadota</taxon>
        <taxon>Alphaproteobacteria</taxon>
        <taxon>Hyphomicrobiales</taxon>
        <taxon>Methylobacteriaceae</taxon>
        <taxon>Microvirga</taxon>
    </lineage>
</organism>
<protein>
    <recommendedName>
        <fullName evidence="3">DUF1269 domain-containing protein</fullName>
    </recommendedName>
</protein>
<evidence type="ECO:0000313" key="2">
    <source>
        <dbReference type="Proteomes" id="UP000325684"/>
    </source>
</evidence>
<dbReference type="AlphaFoldDB" id="A0A5N3P755"/>
<comment type="caution">
    <text evidence="1">The sequence shown here is derived from an EMBL/GenBank/DDBJ whole genome shotgun (WGS) entry which is preliminary data.</text>
</comment>
<dbReference type="OrthoDB" id="978939at2"/>
<dbReference type="Proteomes" id="UP000325684">
    <property type="component" value="Unassembled WGS sequence"/>
</dbReference>
<accession>A0A5N3P755</accession>